<gene>
    <name evidence="14" type="ordered locus">FraEuI1c_5590</name>
</gene>
<evidence type="ECO:0000256" key="5">
    <source>
        <dbReference type="ARBA" id="ARBA00023027"/>
    </source>
</evidence>
<keyword evidence="10" id="KW-0170">Cobalt</keyword>
<dbReference type="RefSeq" id="WP_013426693.1">
    <property type="nucleotide sequence ID" value="NC_014666.1"/>
</dbReference>
<dbReference type="HOGENOM" id="CLU_045951_1_1_11"/>
<proteinExistence type="inferred from homology"/>
<keyword evidence="6 10" id="KW-0464">Manganese</keyword>
<evidence type="ECO:0000256" key="9">
    <source>
        <dbReference type="PIRSR" id="PIRSR601088-2"/>
    </source>
</evidence>
<keyword evidence="4 12" id="KW-0378">Hydrolase</keyword>
<name>E3JDE2_PSEI1</name>
<evidence type="ECO:0000313" key="14">
    <source>
        <dbReference type="EMBL" id="ADP83575.1"/>
    </source>
</evidence>
<dbReference type="EMBL" id="CP002299">
    <property type="protein sequence ID" value="ADP83575.1"/>
    <property type="molecule type" value="Genomic_DNA"/>
</dbReference>
<evidence type="ECO:0000256" key="1">
    <source>
        <dbReference type="ARBA" id="ARBA00001936"/>
    </source>
</evidence>
<sequence>MTTVCFVGAGSAEFTRQLLRDLLTYDDLGPLTLVLHDVDPRRLELAEGLARVAVERHGRPATIRATQDRAAAVSGADFVINAVNIGGHAATLTDFEVPARFGLRQTIADTLGAGGIFRGLRTFGFLDELATDMLAEAPDAWLLNYTNPMAMNIQFAATRHPELKVLGLCHSVYWTVHDLCELIDVPFDDVSFHSAGVNHQAWVLRWERDGVDLYPELDRRIATDPELARRVRVDMYRRLGFYPTETSEHSAEYVPWYLHEPAEIERLRIPIDDYVGISARNLEDVEALMPAVAAGQYVEPEEEAAEYAPQVIHSMVTGTARTIQATVRNEAPGNAGDPVLPGPAGLLIDNLPRGAAVEVPCRIDAAGAVPVPVGDLPAQCAALNRTFLSVVDLTVRAAMLGRPDHIRHALMADPNTAATLTVAEIWRLADEMVAAHGDRLPAPLRERLGNPSS</sequence>
<dbReference type="GO" id="GO:0016616">
    <property type="term" value="F:oxidoreductase activity, acting on the CH-OH group of donors, NAD or NADP as acceptor"/>
    <property type="evidence" value="ECO:0007669"/>
    <property type="project" value="InterPro"/>
</dbReference>
<evidence type="ECO:0000256" key="6">
    <source>
        <dbReference type="ARBA" id="ARBA00023211"/>
    </source>
</evidence>
<dbReference type="KEGG" id="fri:FraEuI1c_5590"/>
<keyword evidence="8 12" id="KW-0326">Glycosidase</keyword>
<evidence type="ECO:0000256" key="11">
    <source>
        <dbReference type="PIRSR" id="PIRSR601088-4"/>
    </source>
</evidence>
<dbReference type="STRING" id="298654.FraEuI1c_5590"/>
<dbReference type="GO" id="GO:0046872">
    <property type="term" value="F:metal ion binding"/>
    <property type="evidence" value="ECO:0007669"/>
    <property type="project" value="UniProtKB-KW"/>
</dbReference>
<evidence type="ECO:0000256" key="2">
    <source>
        <dbReference type="ARBA" id="ARBA00010141"/>
    </source>
</evidence>
<dbReference type="PANTHER" id="PTHR32092:SF6">
    <property type="entry name" value="ALPHA-GALACTOSIDASE"/>
    <property type="match status" value="1"/>
</dbReference>
<evidence type="ECO:0000256" key="10">
    <source>
        <dbReference type="PIRSR" id="PIRSR601088-3"/>
    </source>
</evidence>
<comment type="cofactor">
    <cofactor evidence="1">
        <name>Mn(2+)</name>
        <dbReference type="ChEBI" id="CHEBI:29035"/>
    </cofactor>
</comment>
<dbReference type="InterPro" id="IPR036291">
    <property type="entry name" value="NAD(P)-bd_dom_sf"/>
</dbReference>
<dbReference type="InParanoid" id="E3JDE2"/>
<keyword evidence="7" id="KW-0119">Carbohydrate metabolism</keyword>
<dbReference type="GO" id="GO:0005975">
    <property type="term" value="P:carbohydrate metabolic process"/>
    <property type="evidence" value="ECO:0007669"/>
    <property type="project" value="InterPro"/>
</dbReference>
<keyword evidence="3 10" id="KW-0479">Metal-binding</keyword>
<dbReference type="eggNOG" id="COG1486">
    <property type="taxonomic scope" value="Bacteria"/>
</dbReference>
<organism evidence="14 15">
    <name type="scientific">Pseudofrankia inefficax (strain DSM 45817 / CECT 9037 / DDB 130130 / EuI1c)</name>
    <name type="common">Frankia inefficax</name>
    <dbReference type="NCBI Taxonomy" id="298654"/>
    <lineage>
        <taxon>Bacteria</taxon>
        <taxon>Bacillati</taxon>
        <taxon>Actinomycetota</taxon>
        <taxon>Actinomycetes</taxon>
        <taxon>Frankiales</taxon>
        <taxon>Frankiaceae</taxon>
        <taxon>Pseudofrankia</taxon>
    </lineage>
</organism>
<evidence type="ECO:0000256" key="12">
    <source>
        <dbReference type="RuleBase" id="RU361152"/>
    </source>
</evidence>
<dbReference type="Pfam" id="PF11975">
    <property type="entry name" value="Glyco_hydro_4C"/>
    <property type="match status" value="1"/>
</dbReference>
<dbReference type="GO" id="GO:0004553">
    <property type="term" value="F:hydrolase activity, hydrolyzing O-glycosyl compounds"/>
    <property type="evidence" value="ECO:0007669"/>
    <property type="project" value="InterPro"/>
</dbReference>
<accession>E3JDE2</accession>
<keyword evidence="5 12" id="KW-0520">NAD</keyword>
<evidence type="ECO:0000256" key="4">
    <source>
        <dbReference type="ARBA" id="ARBA00022801"/>
    </source>
</evidence>
<keyword evidence="10" id="KW-0533">Nickel</keyword>
<dbReference type="AlphaFoldDB" id="E3JDE2"/>
<feature type="binding site" evidence="10">
    <location>
        <position position="169"/>
    </location>
    <ligand>
        <name>Mn(2+)</name>
        <dbReference type="ChEBI" id="CHEBI:29035"/>
    </ligand>
</feature>
<keyword evidence="10" id="KW-0408">Iron</keyword>
<dbReference type="Pfam" id="PF02056">
    <property type="entry name" value="Glyco_hydro_4"/>
    <property type="match status" value="1"/>
</dbReference>
<feature type="binding site" evidence="10">
    <location>
        <position position="199"/>
    </location>
    <ligand>
        <name>Mn(2+)</name>
        <dbReference type="ChEBI" id="CHEBI:29035"/>
    </ligand>
</feature>
<dbReference type="InterPro" id="IPR053715">
    <property type="entry name" value="GH4_Enzyme_sf"/>
</dbReference>
<feature type="site" description="Increases basicity of active site Tyr" evidence="11">
    <location>
        <position position="109"/>
    </location>
</feature>
<feature type="domain" description="Glycosyl hydrolase family 4 C-terminal" evidence="13">
    <location>
        <begin position="195"/>
        <end position="416"/>
    </location>
</feature>
<comment type="similarity">
    <text evidence="2 12">Belongs to the glycosyl hydrolase 4 family.</text>
</comment>
<dbReference type="PANTHER" id="PTHR32092">
    <property type="entry name" value="6-PHOSPHO-BETA-GLUCOSIDASE-RELATED"/>
    <property type="match status" value="1"/>
</dbReference>
<keyword evidence="15" id="KW-1185">Reference proteome</keyword>
<evidence type="ECO:0000256" key="7">
    <source>
        <dbReference type="ARBA" id="ARBA00023277"/>
    </source>
</evidence>
<dbReference type="Proteomes" id="UP000002484">
    <property type="component" value="Chromosome"/>
</dbReference>
<evidence type="ECO:0000313" key="15">
    <source>
        <dbReference type="Proteomes" id="UP000002484"/>
    </source>
</evidence>
<dbReference type="SUPFAM" id="SSF56327">
    <property type="entry name" value="LDH C-terminal domain-like"/>
    <property type="match status" value="1"/>
</dbReference>
<comment type="cofactor">
    <cofactor evidence="12">
        <name>NAD(+)</name>
        <dbReference type="ChEBI" id="CHEBI:57540"/>
    </cofactor>
    <text evidence="12">Binds 1 NAD(+) per subunit.</text>
</comment>
<dbReference type="CAZy" id="GH4">
    <property type="family name" value="Glycoside Hydrolase Family 4"/>
</dbReference>
<protein>
    <submittedName>
        <fullName evidence="14">Glycoside hydrolase family 4</fullName>
    </submittedName>
</protein>
<evidence type="ECO:0000259" key="13">
    <source>
        <dbReference type="Pfam" id="PF11975"/>
    </source>
</evidence>
<evidence type="ECO:0000256" key="3">
    <source>
        <dbReference type="ARBA" id="ARBA00022723"/>
    </source>
</evidence>
<dbReference type="OrthoDB" id="9767022at2"/>
<dbReference type="InterPro" id="IPR022616">
    <property type="entry name" value="Glyco_hydro_4_C"/>
</dbReference>
<dbReference type="SUPFAM" id="SSF51735">
    <property type="entry name" value="NAD(P)-binding Rossmann-fold domains"/>
    <property type="match status" value="1"/>
</dbReference>
<evidence type="ECO:0000256" key="8">
    <source>
        <dbReference type="ARBA" id="ARBA00023295"/>
    </source>
</evidence>
<dbReference type="Gene3D" id="3.90.1820.10">
    <property type="entry name" value="AglA-like glucosidase"/>
    <property type="match status" value="1"/>
</dbReference>
<dbReference type="InterPro" id="IPR015955">
    <property type="entry name" value="Lactate_DH/Glyco_Ohase_4_C"/>
</dbReference>
<dbReference type="InterPro" id="IPR001088">
    <property type="entry name" value="Glyco_hydro_4"/>
</dbReference>
<dbReference type="PRINTS" id="PR00732">
    <property type="entry name" value="GLHYDRLASE4"/>
</dbReference>
<dbReference type="NCBIfam" id="NF011657">
    <property type="entry name" value="PRK15076.1"/>
    <property type="match status" value="1"/>
</dbReference>
<reference evidence="14 15" key="1">
    <citation type="submission" date="2010-10" db="EMBL/GenBank/DDBJ databases">
        <title>Complete sequence of Frankia sp. EuI1c.</title>
        <authorList>
            <consortium name="US DOE Joint Genome Institute"/>
            <person name="Lucas S."/>
            <person name="Copeland A."/>
            <person name="Lapidus A."/>
            <person name="Cheng J.-F."/>
            <person name="Bruce D."/>
            <person name="Goodwin L."/>
            <person name="Pitluck S."/>
            <person name="Chertkov O."/>
            <person name="Detter J.C."/>
            <person name="Han C."/>
            <person name="Tapia R."/>
            <person name="Land M."/>
            <person name="Hauser L."/>
            <person name="Jeffries C."/>
            <person name="Kyrpides N."/>
            <person name="Ivanova N."/>
            <person name="Mikhailova N."/>
            <person name="Beauchemin N."/>
            <person name="Sen A."/>
            <person name="Sur S.A."/>
            <person name="Gtari M."/>
            <person name="Wall L."/>
            <person name="Tisa L."/>
            <person name="Woyke T."/>
        </authorList>
    </citation>
    <scope>NUCLEOTIDE SEQUENCE [LARGE SCALE GENOMIC DNA]</scope>
    <source>
        <strain evidence="15">DSM 45817 / CECT 9037 / EuI1c</strain>
    </source>
</reference>
<feature type="binding site" evidence="9">
    <location>
        <position position="147"/>
    </location>
    <ligand>
        <name>substrate</name>
    </ligand>
</feature>